<dbReference type="RefSeq" id="WP_066346524.1">
    <property type="nucleotide sequence ID" value="NZ_CBCSFJ010000019.1"/>
</dbReference>
<dbReference type="Proteomes" id="UP000091897">
    <property type="component" value="Chromosome"/>
</dbReference>
<proteinExistence type="predicted"/>
<dbReference type="EMBL" id="CP016170">
    <property type="protein sequence ID" value="ANN66171.1"/>
    <property type="molecule type" value="Genomic_DNA"/>
</dbReference>
<dbReference type="NCBIfam" id="TIGR02284">
    <property type="entry name" value="PA2169 family four-helix-bundle protein"/>
    <property type="match status" value="1"/>
</dbReference>
<dbReference type="InterPro" id="IPR011971">
    <property type="entry name" value="CHP02284"/>
</dbReference>
<feature type="domain" description="DUF2383" evidence="1">
    <location>
        <begin position="5"/>
        <end position="114"/>
    </location>
</feature>
<dbReference type="STRING" id="463025.BAU08_07825"/>
<evidence type="ECO:0000313" key="3">
    <source>
        <dbReference type="EMBL" id="ANN71252.1"/>
    </source>
</evidence>
<dbReference type="Gene3D" id="1.20.1260.10">
    <property type="match status" value="1"/>
</dbReference>
<dbReference type="AlphaFoldDB" id="A0A193FU23"/>
<dbReference type="InterPro" id="IPR012347">
    <property type="entry name" value="Ferritin-like"/>
</dbReference>
<evidence type="ECO:0000313" key="5">
    <source>
        <dbReference type="Proteomes" id="UP000092213"/>
    </source>
</evidence>
<dbReference type="InterPro" id="IPR019052">
    <property type="entry name" value="DUF2383"/>
</dbReference>
<keyword evidence="4" id="KW-1185">Reference proteome</keyword>
<name>A0A193FU23_9BORD</name>
<dbReference type="OrthoDB" id="282393at2"/>
<evidence type="ECO:0000313" key="2">
    <source>
        <dbReference type="EMBL" id="ANN66171.1"/>
    </source>
</evidence>
<sequence length="149" mass="16214">MADRIVKLLNNLTETCKNGEKGFLAAADDTKDAELRGLFQNRANDCAAGAAELQAIVSRLGGKPETGGSVAGAVHRGWVHLKAAVAGRTDAAILEECERGEDVAKQDYTDALREPLPEDIRAVVQKQYEGVLRNHDQIRALRDRYRAST</sequence>
<dbReference type="InterPro" id="IPR016920">
    <property type="entry name" value="UCP029477"/>
</dbReference>
<gene>
    <name evidence="2" type="ORF">BAU06_07595</name>
    <name evidence="3" type="ORF">BAU08_07825</name>
</gene>
<dbReference type="KEGG" id="bbro:BAU06_07595"/>
<protein>
    <submittedName>
        <fullName evidence="3">Aldehyde dehydrogenase</fullName>
    </submittedName>
</protein>
<dbReference type="EMBL" id="CP016171">
    <property type="protein sequence ID" value="ANN71252.1"/>
    <property type="molecule type" value="Genomic_DNA"/>
</dbReference>
<organism evidence="3 5">
    <name type="scientific">Bordetella bronchialis</name>
    <dbReference type="NCBI Taxonomy" id="463025"/>
    <lineage>
        <taxon>Bacteria</taxon>
        <taxon>Pseudomonadati</taxon>
        <taxon>Pseudomonadota</taxon>
        <taxon>Betaproteobacteria</taxon>
        <taxon>Burkholderiales</taxon>
        <taxon>Alcaligenaceae</taxon>
        <taxon>Bordetella</taxon>
    </lineage>
</organism>
<evidence type="ECO:0000259" key="1">
    <source>
        <dbReference type="Pfam" id="PF09537"/>
    </source>
</evidence>
<dbReference type="Proteomes" id="UP000092213">
    <property type="component" value="Chromosome"/>
</dbReference>
<reference evidence="4 5" key="1">
    <citation type="submission" date="2016-06" db="EMBL/GenBank/DDBJ databases">
        <title>Complete genome sequences of Bordetella bronchialis and Bordetella flabilis.</title>
        <authorList>
            <person name="LiPuma J.J."/>
            <person name="Spilker T."/>
        </authorList>
    </citation>
    <scope>NUCLEOTIDE SEQUENCE [LARGE SCALE GENOMIC DNA]</scope>
    <source>
        <strain evidence="3 5">AU17976</strain>
        <strain evidence="2 4">AU3182</strain>
    </source>
</reference>
<accession>A0A193FU23</accession>
<dbReference type="Pfam" id="PF09537">
    <property type="entry name" value="DUF2383"/>
    <property type="match status" value="1"/>
</dbReference>
<dbReference type="PIRSF" id="PIRSF029477">
    <property type="entry name" value="UCP029477"/>
    <property type="match status" value="1"/>
</dbReference>
<evidence type="ECO:0000313" key="4">
    <source>
        <dbReference type="Proteomes" id="UP000091897"/>
    </source>
</evidence>